<evidence type="ECO:0000313" key="2">
    <source>
        <dbReference type="EnsemblFungi" id="EJT71479"/>
    </source>
</evidence>
<dbReference type="Proteomes" id="UP000006039">
    <property type="component" value="Unassembled WGS sequence"/>
</dbReference>
<protein>
    <submittedName>
        <fullName evidence="1 2">Uncharacterized protein</fullName>
    </submittedName>
</protein>
<gene>
    <name evidence="2" type="primary">20351194</name>
    <name evidence="1" type="ORF">GGTG_10736</name>
</gene>
<reference evidence="2" key="5">
    <citation type="submission" date="2018-04" db="UniProtKB">
        <authorList>
            <consortium name="EnsemblFungi"/>
        </authorList>
    </citation>
    <scope>IDENTIFICATION</scope>
    <source>
        <strain evidence="2">R3-111a-1</strain>
    </source>
</reference>
<dbReference type="HOGENOM" id="CLU_2996612_0_0_1"/>
<reference evidence="3" key="1">
    <citation type="submission" date="2010-07" db="EMBL/GenBank/DDBJ databases">
        <title>The genome sequence of Gaeumannomyces graminis var. tritici strain R3-111a-1.</title>
        <authorList>
            <consortium name="The Broad Institute Genome Sequencing Platform"/>
            <person name="Ma L.-J."/>
            <person name="Dead R."/>
            <person name="Young S."/>
            <person name="Zeng Q."/>
            <person name="Koehrsen M."/>
            <person name="Alvarado L."/>
            <person name="Berlin A."/>
            <person name="Chapman S.B."/>
            <person name="Chen Z."/>
            <person name="Freedman E."/>
            <person name="Gellesch M."/>
            <person name="Goldberg J."/>
            <person name="Griggs A."/>
            <person name="Gujja S."/>
            <person name="Heilman E.R."/>
            <person name="Heiman D."/>
            <person name="Hepburn T."/>
            <person name="Howarth C."/>
            <person name="Jen D."/>
            <person name="Larson L."/>
            <person name="Mehta T."/>
            <person name="Neiman D."/>
            <person name="Pearson M."/>
            <person name="Roberts A."/>
            <person name="Saif S."/>
            <person name="Shea T."/>
            <person name="Shenoy N."/>
            <person name="Sisk P."/>
            <person name="Stolte C."/>
            <person name="Sykes S."/>
            <person name="Walk T."/>
            <person name="White J."/>
            <person name="Yandava C."/>
            <person name="Haas B."/>
            <person name="Nusbaum C."/>
            <person name="Birren B."/>
        </authorList>
    </citation>
    <scope>NUCLEOTIDE SEQUENCE [LARGE SCALE GENOMIC DNA]</scope>
    <source>
        <strain evidence="3">R3-111a-1</strain>
    </source>
</reference>
<dbReference type="EnsemblFungi" id="EJT71479">
    <property type="protein sequence ID" value="EJT71479"/>
    <property type="gene ID" value="GGTG_10736"/>
</dbReference>
<keyword evidence="3" id="KW-1185">Reference proteome</keyword>
<organism evidence="1">
    <name type="scientific">Gaeumannomyces tritici (strain R3-111a-1)</name>
    <name type="common">Wheat and barley take-all root rot fungus</name>
    <name type="synonym">Gaeumannomyces graminis var. tritici</name>
    <dbReference type="NCBI Taxonomy" id="644352"/>
    <lineage>
        <taxon>Eukaryota</taxon>
        <taxon>Fungi</taxon>
        <taxon>Dikarya</taxon>
        <taxon>Ascomycota</taxon>
        <taxon>Pezizomycotina</taxon>
        <taxon>Sordariomycetes</taxon>
        <taxon>Sordariomycetidae</taxon>
        <taxon>Magnaporthales</taxon>
        <taxon>Magnaporthaceae</taxon>
        <taxon>Gaeumannomyces</taxon>
    </lineage>
</organism>
<dbReference type="RefSeq" id="XP_009226876.1">
    <property type="nucleotide sequence ID" value="XM_009228612.1"/>
</dbReference>
<dbReference type="GeneID" id="20351194"/>
<sequence>MALSDGVCVDRQSRATSVEFKLPCLADVSAALGGMSLACISASGQGRRAGRQIPRQW</sequence>
<name>J3PB63_GAET3</name>
<dbReference type="EMBL" id="GL385400">
    <property type="protein sequence ID" value="EJT71479.1"/>
    <property type="molecule type" value="Genomic_DNA"/>
</dbReference>
<dbReference type="AlphaFoldDB" id="J3PB63"/>
<accession>J3PB63</accession>
<reference evidence="2" key="4">
    <citation type="journal article" date="2015" name="G3 (Bethesda)">
        <title>Genome sequences of three phytopathogenic species of the Magnaporthaceae family of fungi.</title>
        <authorList>
            <person name="Okagaki L.H."/>
            <person name="Nunes C.C."/>
            <person name="Sailsbery J."/>
            <person name="Clay B."/>
            <person name="Brown D."/>
            <person name="John T."/>
            <person name="Oh Y."/>
            <person name="Young N."/>
            <person name="Fitzgerald M."/>
            <person name="Haas B.J."/>
            <person name="Zeng Q."/>
            <person name="Young S."/>
            <person name="Adiconis X."/>
            <person name="Fan L."/>
            <person name="Levin J.Z."/>
            <person name="Mitchell T.K."/>
            <person name="Okubara P.A."/>
            <person name="Farman M.L."/>
            <person name="Kohn L.M."/>
            <person name="Birren B."/>
            <person name="Ma L.-J."/>
            <person name="Dean R.A."/>
        </authorList>
    </citation>
    <scope>NUCLEOTIDE SEQUENCE</scope>
    <source>
        <strain evidence="2">R3-111a-1</strain>
    </source>
</reference>
<reference evidence="1" key="2">
    <citation type="submission" date="2010-07" db="EMBL/GenBank/DDBJ databases">
        <authorList>
            <consortium name="The Broad Institute Genome Sequencing Platform"/>
            <consortium name="Broad Institute Genome Sequencing Center for Infectious Disease"/>
            <person name="Ma L.-J."/>
            <person name="Dead R."/>
            <person name="Young S."/>
            <person name="Zeng Q."/>
            <person name="Koehrsen M."/>
            <person name="Alvarado L."/>
            <person name="Berlin A."/>
            <person name="Chapman S.B."/>
            <person name="Chen Z."/>
            <person name="Freedman E."/>
            <person name="Gellesch M."/>
            <person name="Goldberg J."/>
            <person name="Griggs A."/>
            <person name="Gujja S."/>
            <person name="Heilman E.R."/>
            <person name="Heiman D."/>
            <person name="Hepburn T."/>
            <person name="Howarth C."/>
            <person name="Jen D."/>
            <person name="Larson L."/>
            <person name="Mehta T."/>
            <person name="Neiman D."/>
            <person name="Pearson M."/>
            <person name="Roberts A."/>
            <person name="Saif S."/>
            <person name="Shea T."/>
            <person name="Shenoy N."/>
            <person name="Sisk P."/>
            <person name="Stolte C."/>
            <person name="Sykes S."/>
            <person name="Walk T."/>
            <person name="White J."/>
            <person name="Yandava C."/>
            <person name="Haas B."/>
            <person name="Nusbaum C."/>
            <person name="Birren B."/>
        </authorList>
    </citation>
    <scope>NUCLEOTIDE SEQUENCE</scope>
    <source>
        <strain evidence="1">R3-111a-1</strain>
    </source>
</reference>
<evidence type="ECO:0000313" key="3">
    <source>
        <dbReference type="Proteomes" id="UP000006039"/>
    </source>
</evidence>
<dbReference type="VEuPathDB" id="FungiDB:GGTG_10736"/>
<proteinExistence type="predicted"/>
<evidence type="ECO:0000313" key="1">
    <source>
        <dbReference type="EMBL" id="EJT71479.1"/>
    </source>
</evidence>
<reference evidence="1" key="3">
    <citation type="submission" date="2010-09" db="EMBL/GenBank/DDBJ databases">
        <title>Annotation of Gaeumannomyces graminis var. tritici R3-111a-1.</title>
        <authorList>
            <consortium name="The Broad Institute Genome Sequencing Platform"/>
            <person name="Ma L.-J."/>
            <person name="Dead R."/>
            <person name="Young S.K."/>
            <person name="Zeng Q."/>
            <person name="Gargeya S."/>
            <person name="Fitzgerald M."/>
            <person name="Haas B."/>
            <person name="Abouelleil A."/>
            <person name="Alvarado L."/>
            <person name="Arachchi H.M."/>
            <person name="Berlin A."/>
            <person name="Brown A."/>
            <person name="Chapman S.B."/>
            <person name="Chen Z."/>
            <person name="Dunbar C."/>
            <person name="Freedman E."/>
            <person name="Gearin G."/>
            <person name="Gellesch M."/>
            <person name="Goldberg J."/>
            <person name="Griggs A."/>
            <person name="Gujja S."/>
            <person name="Heiman D."/>
            <person name="Howarth C."/>
            <person name="Larson L."/>
            <person name="Lui A."/>
            <person name="MacDonald P.J.P."/>
            <person name="Mehta T."/>
            <person name="Montmayeur A."/>
            <person name="Murphy C."/>
            <person name="Neiman D."/>
            <person name="Pearson M."/>
            <person name="Priest M."/>
            <person name="Roberts A."/>
            <person name="Saif S."/>
            <person name="Shea T."/>
            <person name="Shenoy N."/>
            <person name="Sisk P."/>
            <person name="Stolte C."/>
            <person name="Sykes S."/>
            <person name="Yandava C."/>
            <person name="Wortman J."/>
            <person name="Nusbaum C."/>
            <person name="Birren B."/>
        </authorList>
    </citation>
    <scope>NUCLEOTIDE SEQUENCE</scope>
    <source>
        <strain evidence="1">R3-111a-1</strain>
    </source>
</reference>